<dbReference type="RefSeq" id="WP_097126703.1">
    <property type="nucleotide sequence ID" value="NZ_OCNH01000002.1"/>
</dbReference>
<name>A0A286G265_9BACT</name>
<feature type="region of interest" description="Disordered" evidence="1">
    <location>
        <begin position="214"/>
        <end position="238"/>
    </location>
</feature>
<dbReference type="AlphaFoldDB" id="A0A286G265"/>
<accession>A0A286G265</accession>
<evidence type="ECO:0000256" key="2">
    <source>
        <dbReference type="SAM" id="Phobius"/>
    </source>
</evidence>
<gene>
    <name evidence="3" type="ORF">SAMN06269250_3115</name>
</gene>
<feature type="region of interest" description="Disordered" evidence="1">
    <location>
        <begin position="159"/>
        <end position="181"/>
    </location>
</feature>
<keyword evidence="2" id="KW-0472">Membrane</keyword>
<feature type="region of interest" description="Disordered" evidence="1">
    <location>
        <begin position="1"/>
        <end position="31"/>
    </location>
</feature>
<reference evidence="4" key="1">
    <citation type="submission" date="2017-09" db="EMBL/GenBank/DDBJ databases">
        <authorList>
            <person name="Varghese N."/>
            <person name="Submissions S."/>
        </authorList>
    </citation>
    <scope>NUCLEOTIDE SEQUENCE [LARGE SCALE GENOMIC DNA]</scope>
    <source>
        <strain evidence="4">DSM 29961</strain>
    </source>
</reference>
<feature type="transmembrane region" description="Helical" evidence="2">
    <location>
        <begin position="54"/>
        <end position="73"/>
    </location>
</feature>
<sequence length="238" mass="26522">MKQKPDESLDQWVRHTLSQLPDSPPPGSSFDPERLWGQLNPKLATAPARRKIGMAWWIAAACLAGVTLSGYWLTQRVDSRTDVAVHQPRQLKPDVPLLRPEPASSVASREAYFSKKERHPATSRSDTHRPDSPQAEATTPSTEPLALSVLPAELPLLTNELPGEEKQPDLNKRTATASTPKRRFNVVHANELRAEEETRPKLYPAENFVRIGTGERTESISDESRPALTLPLTHKPNQ</sequence>
<keyword evidence="4" id="KW-1185">Reference proteome</keyword>
<keyword evidence="2" id="KW-0812">Transmembrane</keyword>
<dbReference type="EMBL" id="OCNH01000002">
    <property type="protein sequence ID" value="SOD89568.1"/>
    <property type="molecule type" value="Genomic_DNA"/>
</dbReference>
<feature type="compositionally biased region" description="Basic and acidic residues" evidence="1">
    <location>
        <begin position="163"/>
        <end position="172"/>
    </location>
</feature>
<keyword evidence="2" id="KW-1133">Transmembrane helix</keyword>
<proteinExistence type="predicted"/>
<evidence type="ECO:0000313" key="3">
    <source>
        <dbReference type="EMBL" id="SOD89568.1"/>
    </source>
</evidence>
<feature type="compositionally biased region" description="Basic and acidic residues" evidence="1">
    <location>
        <begin position="214"/>
        <end position="225"/>
    </location>
</feature>
<evidence type="ECO:0000313" key="4">
    <source>
        <dbReference type="Proteomes" id="UP000219452"/>
    </source>
</evidence>
<protein>
    <submittedName>
        <fullName evidence="3">Uncharacterized protein</fullName>
    </submittedName>
</protein>
<organism evidence="3 4">
    <name type="scientific">Spirosoma fluviale</name>
    <dbReference type="NCBI Taxonomy" id="1597977"/>
    <lineage>
        <taxon>Bacteria</taxon>
        <taxon>Pseudomonadati</taxon>
        <taxon>Bacteroidota</taxon>
        <taxon>Cytophagia</taxon>
        <taxon>Cytophagales</taxon>
        <taxon>Cytophagaceae</taxon>
        <taxon>Spirosoma</taxon>
    </lineage>
</organism>
<dbReference type="OrthoDB" id="947575at2"/>
<dbReference type="Proteomes" id="UP000219452">
    <property type="component" value="Unassembled WGS sequence"/>
</dbReference>
<evidence type="ECO:0000256" key="1">
    <source>
        <dbReference type="SAM" id="MobiDB-lite"/>
    </source>
</evidence>
<feature type="region of interest" description="Disordered" evidence="1">
    <location>
        <begin position="94"/>
        <end position="145"/>
    </location>
</feature>